<evidence type="ECO:0000259" key="15">
    <source>
        <dbReference type="PROSITE" id="PS50893"/>
    </source>
</evidence>
<dbReference type="InterPro" id="IPR017871">
    <property type="entry name" value="ABC_transporter-like_CS"/>
</dbReference>
<keyword evidence="2" id="KW-0963">Cytoplasm</keyword>
<keyword evidence="14" id="KW-0742">SOS response</keyword>
<comment type="caution">
    <text evidence="16">The sequence shown here is derived from an EMBL/GenBank/DDBJ whole genome shotgun (WGS) entry which is preliminary data.</text>
</comment>
<accession>A0AA35TYL7</accession>
<evidence type="ECO:0000256" key="5">
    <source>
        <dbReference type="ARBA" id="ARBA00022741"/>
    </source>
</evidence>
<keyword evidence="8" id="KW-0863">Zinc-finger</keyword>
<keyword evidence="13" id="KW-0234">DNA repair</keyword>
<keyword evidence="17" id="KW-1185">Reference proteome</keyword>
<comment type="subcellular location">
    <subcellularLocation>
        <location evidence="1">Cytoplasm</location>
    </subcellularLocation>
</comment>
<dbReference type="PROSITE" id="PS50893">
    <property type="entry name" value="ABC_TRANSPORTER_2"/>
    <property type="match status" value="2"/>
</dbReference>
<evidence type="ECO:0000256" key="8">
    <source>
        <dbReference type="ARBA" id="ARBA00022771"/>
    </source>
</evidence>
<keyword evidence="4" id="KW-0677">Repeat</keyword>
<evidence type="ECO:0000256" key="9">
    <source>
        <dbReference type="ARBA" id="ARBA00022833"/>
    </source>
</evidence>
<dbReference type="FunFam" id="1.20.1580.10:FF:000001">
    <property type="entry name" value="UvrABC system protein A"/>
    <property type="match status" value="1"/>
</dbReference>
<dbReference type="InterPro" id="IPR003439">
    <property type="entry name" value="ABC_transporter-like_ATP-bd"/>
</dbReference>
<evidence type="ECO:0000256" key="12">
    <source>
        <dbReference type="ARBA" id="ARBA00023125"/>
    </source>
</evidence>
<dbReference type="Gene3D" id="3.40.50.300">
    <property type="entry name" value="P-loop containing nucleotide triphosphate hydrolases"/>
    <property type="match status" value="3"/>
</dbReference>
<dbReference type="InterPro" id="IPR041102">
    <property type="entry name" value="UvrA_inter"/>
</dbReference>
<keyword evidence="7" id="KW-0228">DNA excision</keyword>
<keyword evidence="11" id="KW-0267">Excision nuclease</keyword>
<keyword evidence="5" id="KW-0547">Nucleotide-binding</keyword>
<feature type="domain" description="ABC transporter" evidence="15">
    <location>
        <begin position="235"/>
        <end position="488"/>
    </location>
</feature>
<dbReference type="InterPro" id="IPR027417">
    <property type="entry name" value="P-loop_NTPase"/>
</dbReference>
<dbReference type="FunFam" id="1.20.1580.10:FF:000002">
    <property type="entry name" value="UvrABC system protein A"/>
    <property type="match status" value="1"/>
</dbReference>
<evidence type="ECO:0000256" key="11">
    <source>
        <dbReference type="ARBA" id="ARBA00022881"/>
    </source>
</evidence>
<dbReference type="GO" id="GO:0016887">
    <property type="term" value="F:ATP hydrolysis activity"/>
    <property type="evidence" value="ECO:0007669"/>
    <property type="project" value="InterPro"/>
</dbReference>
<dbReference type="Proteomes" id="UP001174909">
    <property type="component" value="Unassembled WGS sequence"/>
</dbReference>
<keyword evidence="10" id="KW-0067">ATP-binding</keyword>
<dbReference type="NCBIfam" id="TIGR00630">
    <property type="entry name" value="uvra"/>
    <property type="match status" value="1"/>
</dbReference>
<dbReference type="AlphaFoldDB" id="A0AA35TYL7"/>
<dbReference type="GO" id="GO:0003677">
    <property type="term" value="F:DNA binding"/>
    <property type="evidence" value="ECO:0007669"/>
    <property type="project" value="UniProtKB-KW"/>
</dbReference>
<gene>
    <name evidence="16" type="ORF">GBAR_LOCUS30273</name>
</gene>
<evidence type="ECO:0000256" key="10">
    <source>
        <dbReference type="ARBA" id="ARBA00022840"/>
    </source>
</evidence>
<dbReference type="GO" id="GO:0004518">
    <property type="term" value="F:nuclease activity"/>
    <property type="evidence" value="ECO:0007669"/>
    <property type="project" value="UniProtKB-KW"/>
</dbReference>
<evidence type="ECO:0000256" key="6">
    <source>
        <dbReference type="ARBA" id="ARBA00022763"/>
    </source>
</evidence>
<protein>
    <submittedName>
        <fullName evidence="16">UvrABC system protein A</fullName>
    </submittedName>
</protein>
<reference evidence="16" key="1">
    <citation type="submission" date="2023-03" db="EMBL/GenBank/DDBJ databases">
        <authorList>
            <person name="Steffen K."/>
            <person name="Cardenas P."/>
        </authorList>
    </citation>
    <scope>NUCLEOTIDE SEQUENCE</scope>
</reference>
<evidence type="ECO:0000313" key="16">
    <source>
        <dbReference type="EMBL" id="CAI8055431.1"/>
    </source>
</evidence>
<dbReference type="GO" id="GO:0005737">
    <property type="term" value="C:cytoplasm"/>
    <property type="evidence" value="ECO:0007669"/>
    <property type="project" value="UniProtKB-SubCell"/>
</dbReference>
<dbReference type="GO" id="GO:0005524">
    <property type="term" value="F:ATP binding"/>
    <property type="evidence" value="ECO:0007669"/>
    <property type="project" value="UniProtKB-KW"/>
</dbReference>
<feature type="domain" description="ABC transporter" evidence="15">
    <location>
        <begin position="505"/>
        <end position="829"/>
    </location>
</feature>
<dbReference type="PANTHER" id="PTHR43152:SF3">
    <property type="entry name" value="UVRABC SYSTEM PROTEIN A"/>
    <property type="match status" value="1"/>
</dbReference>
<dbReference type="InterPro" id="IPR004602">
    <property type="entry name" value="UvrA"/>
</dbReference>
<keyword evidence="6" id="KW-0227">DNA damage</keyword>
<dbReference type="Gene3D" id="1.20.1580.10">
    <property type="entry name" value="ABC transporter ATPase like domain"/>
    <property type="match status" value="1"/>
</dbReference>
<evidence type="ECO:0000256" key="2">
    <source>
        <dbReference type="ARBA" id="ARBA00022490"/>
    </source>
</evidence>
<name>A0AA35TYL7_GEOBA</name>
<evidence type="ECO:0000256" key="14">
    <source>
        <dbReference type="ARBA" id="ARBA00023236"/>
    </source>
</evidence>
<dbReference type="GO" id="GO:0006289">
    <property type="term" value="P:nucleotide-excision repair"/>
    <property type="evidence" value="ECO:0007669"/>
    <property type="project" value="InterPro"/>
</dbReference>
<keyword evidence="9" id="KW-0862">Zinc</keyword>
<evidence type="ECO:0000256" key="3">
    <source>
        <dbReference type="ARBA" id="ARBA00022723"/>
    </source>
</evidence>
<keyword evidence="3" id="KW-0479">Metal-binding</keyword>
<evidence type="ECO:0000256" key="4">
    <source>
        <dbReference type="ARBA" id="ARBA00022737"/>
    </source>
</evidence>
<keyword evidence="12" id="KW-0238">DNA-binding</keyword>
<dbReference type="Pfam" id="PF17760">
    <property type="entry name" value="UvrA_inter"/>
    <property type="match status" value="1"/>
</dbReference>
<evidence type="ECO:0000256" key="7">
    <source>
        <dbReference type="ARBA" id="ARBA00022769"/>
    </source>
</evidence>
<dbReference type="EMBL" id="CASHTH010004280">
    <property type="protein sequence ID" value="CAI8055431.1"/>
    <property type="molecule type" value="Genomic_DNA"/>
</dbReference>
<proteinExistence type="predicted"/>
<dbReference type="GO" id="GO:0009380">
    <property type="term" value="C:excinuclease repair complex"/>
    <property type="evidence" value="ECO:0007669"/>
    <property type="project" value="InterPro"/>
</dbReference>
<dbReference type="PROSITE" id="PS00211">
    <property type="entry name" value="ABC_TRANSPORTER_1"/>
    <property type="match status" value="2"/>
</dbReference>
<dbReference type="Gene3D" id="3.30.190.20">
    <property type="match status" value="1"/>
</dbReference>
<dbReference type="GO" id="GO:0008270">
    <property type="term" value="F:zinc ion binding"/>
    <property type="evidence" value="ECO:0007669"/>
    <property type="project" value="UniProtKB-KW"/>
</dbReference>
<organism evidence="16 17">
    <name type="scientific">Geodia barretti</name>
    <name type="common">Barrett's horny sponge</name>
    <dbReference type="NCBI Taxonomy" id="519541"/>
    <lineage>
        <taxon>Eukaryota</taxon>
        <taxon>Metazoa</taxon>
        <taxon>Porifera</taxon>
        <taxon>Demospongiae</taxon>
        <taxon>Heteroscleromorpha</taxon>
        <taxon>Tetractinellida</taxon>
        <taxon>Astrophorina</taxon>
        <taxon>Geodiidae</taxon>
        <taxon>Geodia</taxon>
    </lineage>
</organism>
<dbReference type="CDD" id="cd03271">
    <property type="entry name" value="ABC_UvrA_II"/>
    <property type="match status" value="1"/>
</dbReference>
<dbReference type="PANTHER" id="PTHR43152">
    <property type="entry name" value="UVRABC SYSTEM PROTEIN A"/>
    <property type="match status" value="1"/>
</dbReference>
<dbReference type="SUPFAM" id="SSF52540">
    <property type="entry name" value="P-loop containing nucleoside triphosphate hydrolases"/>
    <property type="match status" value="2"/>
</dbReference>
<sequence length="842" mass="91833">MSDTIAIRGARQHNLKNIDLDIPRNCLVVITGPSGSGKSSLAFDTIYAEGQRRYVESLSAYARQFLDLMDKPDADSIEGLSPAVAIQQRGIPRTPRSTVGTITEVYDYLRLLFARIGTPHCPICNQLIVRQAVAQIVDRVLALPEGQRLQILAPLIRNAKGTHLSVFKQLRQEGYLRVRVNGEVVSLDSNINLNKNTAHNIEAVIDRLVVRGNMAARLADSLETALDLANGTATLDIIDDEEWTFSTRFACTEGHFEIEELEPRLFTFNSPHGACPTCSGMGTVFDKADTSDEAREKIELFMRGQTCPDCKGTRLRPEALAVTISNCTIADIASMSIAKIGQFFQTLNLKNNAAEIAAPLIREIENRLAFLTDVGVGYLALNRMTATLSGGEFQRIRLATQIGTRLVGVLYVLDEPSIGLHPRDNRKLINTFCNLRDLGNTVIVVEHDREAIEMADHLIDLGPGAGERGGKIISQGPPETVIADKSSLTGNYLSGRKTIPPPPDIRQPRGHLSIKGASGHNLQNVNVDIPLGVFVCVTGVSGSGKSSLINHTLYPALARQLHRANTEPLPHKTIEGVAQIDKVIRIDQSPIGRTPRSNAATYTGLFTAVRELYAQLPESRVRGYGPGRFSFNIKGGRCEACQGDGVRRIEMHFLPDVFVTCDVCGGSRYNRETLEIRYKGSSIADVLNLTANRASTFFRNIPAAQRQLKSLADVGLGYLRLGQPATSLSGGEAQRVKLATELARTATGKTLYLLDEPTTGLHFDDIRVLIEVLDRLVDRGNTILVIEHNLDVIKRADWVIDLGPDAGENGGNIVATGAPETIAEVPSSHTGRFLKEILTATT</sequence>
<evidence type="ECO:0000256" key="1">
    <source>
        <dbReference type="ARBA" id="ARBA00004496"/>
    </source>
</evidence>
<evidence type="ECO:0000256" key="13">
    <source>
        <dbReference type="ARBA" id="ARBA00023204"/>
    </source>
</evidence>
<evidence type="ECO:0000313" key="17">
    <source>
        <dbReference type="Proteomes" id="UP001174909"/>
    </source>
</evidence>